<dbReference type="PRINTS" id="PR00794">
    <property type="entry name" value="RIBONUCLEASE"/>
</dbReference>
<keyword evidence="16" id="KW-0456">Lyase</keyword>
<evidence type="ECO:0000256" key="11">
    <source>
        <dbReference type="ARBA" id="ARBA00022801"/>
    </source>
</evidence>
<accession>G5BFW8</accession>
<dbReference type="OMA" id="HVCTLAN"/>
<dbReference type="GO" id="GO:0004522">
    <property type="term" value="F:ribonuclease A activity"/>
    <property type="evidence" value="ECO:0007669"/>
    <property type="project" value="UniProtKB-EC"/>
</dbReference>
<evidence type="ECO:0000256" key="12">
    <source>
        <dbReference type="ARBA" id="ARBA00023022"/>
    </source>
</evidence>
<evidence type="ECO:0000256" key="21">
    <source>
        <dbReference type="ARBA" id="ARBA00045485"/>
    </source>
</evidence>
<evidence type="ECO:0000256" key="1">
    <source>
        <dbReference type="ARBA" id="ARBA00004371"/>
    </source>
</evidence>
<comment type="similarity">
    <text evidence="4 22">Belongs to the pancreatic ribonuclease family.</text>
</comment>
<organism evidence="24 25">
    <name type="scientific">Heterocephalus glaber</name>
    <name type="common">Naked mole rat</name>
    <dbReference type="NCBI Taxonomy" id="10181"/>
    <lineage>
        <taxon>Eukaryota</taxon>
        <taxon>Metazoa</taxon>
        <taxon>Chordata</taxon>
        <taxon>Craniata</taxon>
        <taxon>Vertebrata</taxon>
        <taxon>Euteleostomi</taxon>
        <taxon>Mammalia</taxon>
        <taxon>Eutheria</taxon>
        <taxon>Euarchontoglires</taxon>
        <taxon>Glires</taxon>
        <taxon>Rodentia</taxon>
        <taxon>Hystricomorpha</taxon>
        <taxon>Bathyergidae</taxon>
        <taxon>Heterocephalus</taxon>
    </lineage>
</organism>
<dbReference type="GO" id="GO:0050830">
    <property type="term" value="P:defense response to Gram-positive bacterium"/>
    <property type="evidence" value="ECO:0007669"/>
    <property type="project" value="TreeGrafter"/>
</dbReference>
<dbReference type="Gene3D" id="3.10.130.10">
    <property type="entry name" value="Ribonuclease A-like domain"/>
    <property type="match status" value="1"/>
</dbReference>
<dbReference type="InParanoid" id="G5BFW8"/>
<dbReference type="PROSITE" id="PS00127">
    <property type="entry name" value="RNASE_PANCREATIC"/>
    <property type="match status" value="1"/>
</dbReference>
<evidence type="ECO:0000256" key="15">
    <source>
        <dbReference type="ARBA" id="ARBA00023228"/>
    </source>
</evidence>
<gene>
    <name evidence="24" type="ORF">GW7_08523</name>
</gene>
<keyword evidence="13" id="KW-1015">Disulfide bond</keyword>
<keyword evidence="15" id="KW-0458">Lysosome</keyword>
<keyword evidence="8 22" id="KW-0540">Nuclease</keyword>
<evidence type="ECO:0000256" key="19">
    <source>
        <dbReference type="ARBA" id="ARBA00038824"/>
    </source>
</evidence>
<comment type="catalytic activity">
    <reaction evidence="17">
        <text>an [RNA] containing uridine + H2O = an [RNA]-3'-uridine-3'-phosphate + a 5'-hydroxy-ribonucleotide-3'-[RNA].</text>
        <dbReference type="EC" id="4.6.1.18"/>
    </reaction>
</comment>
<dbReference type="EMBL" id="JH170059">
    <property type="protein sequence ID" value="EHB08179.1"/>
    <property type="molecule type" value="Genomic_DNA"/>
</dbReference>
<dbReference type="AlphaFoldDB" id="G5BFW8"/>
<dbReference type="GO" id="GO:0016787">
    <property type="term" value="F:hydrolase activity"/>
    <property type="evidence" value="ECO:0007669"/>
    <property type="project" value="UniProtKB-KW"/>
</dbReference>
<evidence type="ECO:0000256" key="9">
    <source>
        <dbReference type="ARBA" id="ARBA00022729"/>
    </source>
</evidence>
<dbReference type="EC" id="4.6.1.18" evidence="5"/>
<evidence type="ECO:0000259" key="23">
    <source>
        <dbReference type="SMART" id="SM00092"/>
    </source>
</evidence>
<evidence type="ECO:0000256" key="20">
    <source>
        <dbReference type="ARBA" id="ARBA00039800"/>
    </source>
</evidence>
<dbReference type="GO" id="GO:0003676">
    <property type="term" value="F:nucleic acid binding"/>
    <property type="evidence" value="ECO:0007669"/>
    <property type="project" value="InterPro"/>
</dbReference>
<reference evidence="24 25" key="1">
    <citation type="journal article" date="2011" name="Nature">
        <title>Genome sequencing reveals insights into physiology and longevity of the naked mole rat.</title>
        <authorList>
            <person name="Kim E.B."/>
            <person name="Fang X."/>
            <person name="Fushan A.A."/>
            <person name="Huang Z."/>
            <person name="Lobanov A.V."/>
            <person name="Han L."/>
            <person name="Marino S.M."/>
            <person name="Sun X."/>
            <person name="Turanov A.A."/>
            <person name="Yang P."/>
            <person name="Yim S.H."/>
            <person name="Zhao X."/>
            <person name="Kasaikina M.V."/>
            <person name="Stoletzki N."/>
            <person name="Peng C."/>
            <person name="Polak P."/>
            <person name="Xiong Z."/>
            <person name="Kiezun A."/>
            <person name="Zhu Y."/>
            <person name="Chen Y."/>
            <person name="Kryukov G.V."/>
            <person name="Zhang Q."/>
            <person name="Peshkin L."/>
            <person name="Yang L."/>
            <person name="Bronson R.T."/>
            <person name="Buffenstein R."/>
            <person name="Wang B."/>
            <person name="Han C."/>
            <person name="Li Q."/>
            <person name="Chen L."/>
            <person name="Zhao W."/>
            <person name="Sunyaev S.R."/>
            <person name="Park T.J."/>
            <person name="Zhang G."/>
            <person name="Wang J."/>
            <person name="Gladyshev V.N."/>
        </authorList>
    </citation>
    <scope>NUCLEOTIDE SEQUENCE [LARGE SCALE GENOMIC DNA]</scope>
</reference>
<name>G5BFW8_HETGA</name>
<evidence type="ECO:0000313" key="24">
    <source>
        <dbReference type="EMBL" id="EHB08179.1"/>
    </source>
</evidence>
<evidence type="ECO:0000256" key="4">
    <source>
        <dbReference type="ARBA" id="ARBA00005600"/>
    </source>
</evidence>
<dbReference type="PANTHER" id="PTHR11437">
    <property type="entry name" value="RIBONUCLEASE"/>
    <property type="match status" value="1"/>
</dbReference>
<dbReference type="SUPFAM" id="SSF54076">
    <property type="entry name" value="RNase A-like"/>
    <property type="match status" value="1"/>
</dbReference>
<evidence type="ECO:0000256" key="16">
    <source>
        <dbReference type="ARBA" id="ARBA00023239"/>
    </source>
</evidence>
<keyword evidence="7" id="KW-0929">Antimicrobial</keyword>
<dbReference type="GO" id="GO:0005576">
    <property type="term" value="C:extracellular region"/>
    <property type="evidence" value="ECO:0007669"/>
    <property type="project" value="UniProtKB-SubCell"/>
</dbReference>
<proteinExistence type="inferred from homology"/>
<dbReference type="InterPro" id="IPR036816">
    <property type="entry name" value="RNaseA-like_dom_sf"/>
</dbReference>
<evidence type="ECO:0000256" key="8">
    <source>
        <dbReference type="ARBA" id="ARBA00022722"/>
    </source>
</evidence>
<keyword evidence="10 22" id="KW-0255">Endonuclease</keyword>
<comment type="subcellular location">
    <subcellularLocation>
        <location evidence="2">Cytoplasmic granule</location>
    </subcellularLocation>
    <subcellularLocation>
        <location evidence="1">Lysosome</location>
    </subcellularLocation>
    <subcellularLocation>
        <location evidence="3">Secreted</location>
    </subcellularLocation>
</comment>
<dbReference type="SMART" id="SM00092">
    <property type="entry name" value="RNAse_Pc"/>
    <property type="match status" value="1"/>
</dbReference>
<keyword evidence="11 22" id="KW-0378">Hydrolase</keyword>
<dbReference type="Proteomes" id="UP000006813">
    <property type="component" value="Unassembled WGS sequence"/>
</dbReference>
<protein>
    <recommendedName>
        <fullName evidence="20">Ribonuclease K6</fullName>
        <ecNumber evidence="5">4.6.1.18</ecNumber>
    </recommendedName>
</protein>
<comment type="subunit">
    <text evidence="19">Interacts (via N-terminus) with bacterial lipopolysaccharide (LPS).</text>
</comment>
<comment type="function">
    <text evidence="21">Ribonuclease which shows a preference for the pyrimidines uridine and cytosine. Has potent antibacterial activity against a range of Gram-positive and Gram-negative bacteria, including P.aeruginosa, A.baumanii, M.luteus, S.aureus, E.faecalis, E.faecium, S.saprophyticus and E.coli. Causes loss of bacterial membrane integrity, and also promotes agglutination of Gram-negative bacteria. Probably contributes to urinary tract sterility. Bactericidal activity is independent of RNase activity.</text>
</comment>
<evidence type="ECO:0000256" key="3">
    <source>
        <dbReference type="ARBA" id="ARBA00004613"/>
    </source>
</evidence>
<evidence type="ECO:0000256" key="13">
    <source>
        <dbReference type="ARBA" id="ARBA00023157"/>
    </source>
</evidence>
<dbReference type="InterPro" id="IPR001427">
    <property type="entry name" value="RNaseA"/>
</dbReference>
<keyword evidence="12" id="KW-0044">Antibiotic</keyword>
<dbReference type="Bgee" id="ENSHGLG00000019819">
    <property type="expression patterns" value="Expressed in thyroid gland and 6 other cell types or tissues"/>
</dbReference>
<dbReference type="InterPro" id="IPR023412">
    <property type="entry name" value="RNaseA_domain"/>
</dbReference>
<feature type="chain" id="PRO_5007750071" description="Ribonuclease K6" evidence="22">
    <location>
        <begin position="24"/>
        <end position="147"/>
    </location>
</feature>
<evidence type="ECO:0000256" key="18">
    <source>
        <dbReference type="ARBA" id="ARBA00034055"/>
    </source>
</evidence>
<dbReference type="Pfam" id="PF00074">
    <property type="entry name" value="RnaseA"/>
    <property type="match status" value="1"/>
</dbReference>
<dbReference type="eggNOG" id="ENOG502TDZ3">
    <property type="taxonomic scope" value="Eukaryota"/>
</dbReference>
<dbReference type="PANTHER" id="PTHR11437:SF4">
    <property type="entry name" value="RIBONUCLEASE K6"/>
    <property type="match status" value="1"/>
</dbReference>
<dbReference type="InterPro" id="IPR023411">
    <property type="entry name" value="RNaseA_AS"/>
</dbReference>
<dbReference type="STRING" id="10181.G5BFW8"/>
<evidence type="ECO:0000256" key="7">
    <source>
        <dbReference type="ARBA" id="ARBA00022529"/>
    </source>
</evidence>
<evidence type="ECO:0000313" key="25">
    <source>
        <dbReference type="Proteomes" id="UP000006813"/>
    </source>
</evidence>
<keyword evidence="14" id="KW-0325">Glycoprotein</keyword>
<evidence type="ECO:0000256" key="6">
    <source>
        <dbReference type="ARBA" id="ARBA00022525"/>
    </source>
</evidence>
<dbReference type="FunFam" id="3.10.130.10:FF:000001">
    <property type="entry name" value="Ribonuclease pancreatic"/>
    <property type="match status" value="1"/>
</dbReference>
<evidence type="ECO:0000256" key="2">
    <source>
        <dbReference type="ARBA" id="ARBA00004463"/>
    </source>
</evidence>
<feature type="signal peptide" evidence="22">
    <location>
        <begin position="1"/>
        <end position="23"/>
    </location>
</feature>
<evidence type="ECO:0000256" key="10">
    <source>
        <dbReference type="ARBA" id="ARBA00022759"/>
    </source>
</evidence>
<feature type="domain" description="Ribonuclease A-domain" evidence="23">
    <location>
        <begin position="25"/>
        <end position="147"/>
    </location>
</feature>
<sequence length="147" mass="16253">MVGDVRFPLLLLLGLLCPLWAVSQPFTRFQWFAIQHVSPNPIASCNVAMRPINQHLPRCKGTNTFLHDSLQNVINVCSLPNMRCQNGVNNCHRSASPVNKTVCRLIRGSTKPNCRYTARAMVANFVVACSPPRAGDPPDPLVPVHLD</sequence>
<evidence type="ECO:0000256" key="17">
    <source>
        <dbReference type="ARBA" id="ARBA00034016"/>
    </source>
</evidence>
<dbReference type="GO" id="GO:0005764">
    <property type="term" value="C:lysosome"/>
    <property type="evidence" value="ECO:0007669"/>
    <property type="project" value="UniProtKB-SubCell"/>
</dbReference>
<comment type="catalytic activity">
    <reaction evidence="18">
        <text>an [RNA] containing cytidine + H2O = an [RNA]-3'-cytidine-3'-phosphate + a 5'-hydroxy-ribonucleotide-3'-[RNA].</text>
        <dbReference type="EC" id="4.6.1.18"/>
    </reaction>
</comment>
<keyword evidence="9 22" id="KW-0732">Signal</keyword>
<evidence type="ECO:0000256" key="22">
    <source>
        <dbReference type="RuleBase" id="RU000651"/>
    </source>
</evidence>
<dbReference type="CDD" id="cd06265">
    <property type="entry name" value="RNase_A_canonical"/>
    <property type="match status" value="1"/>
</dbReference>
<evidence type="ECO:0000256" key="5">
    <source>
        <dbReference type="ARBA" id="ARBA00012569"/>
    </source>
</evidence>
<evidence type="ECO:0000256" key="14">
    <source>
        <dbReference type="ARBA" id="ARBA00023180"/>
    </source>
</evidence>
<keyword evidence="6" id="KW-0964">Secreted</keyword>